<evidence type="ECO:0000313" key="1">
    <source>
        <dbReference type="EMBL" id="KAJ4491529.1"/>
    </source>
</evidence>
<reference evidence="1" key="1">
    <citation type="submission" date="2022-08" db="EMBL/GenBank/DDBJ databases">
        <authorList>
            <consortium name="DOE Joint Genome Institute"/>
            <person name="Min B."/>
            <person name="Riley R."/>
            <person name="Sierra-Patev S."/>
            <person name="Naranjo-Ortiz M."/>
            <person name="Looney B."/>
            <person name="Konkel Z."/>
            <person name="Slot J.C."/>
            <person name="Sakamoto Y."/>
            <person name="Steenwyk J.L."/>
            <person name="Rokas A."/>
            <person name="Carro J."/>
            <person name="Camarero S."/>
            <person name="Ferreira P."/>
            <person name="Molpeceres G."/>
            <person name="Ruiz-Duenas F.J."/>
            <person name="Serrano A."/>
            <person name="Henrissat B."/>
            <person name="Drula E."/>
            <person name="Hughes K.W."/>
            <person name="Mata J.L."/>
            <person name="Ishikawa N.K."/>
            <person name="Vargas-Isla R."/>
            <person name="Ushijima S."/>
            <person name="Smith C.A."/>
            <person name="Ahrendt S."/>
            <person name="Andreopoulos W."/>
            <person name="He G."/>
            <person name="Labutti K."/>
            <person name="Lipzen A."/>
            <person name="Ng V."/>
            <person name="Sandor L."/>
            <person name="Barry K."/>
            <person name="Martinez A.T."/>
            <person name="Xiao Y."/>
            <person name="Gibbons J.G."/>
            <person name="Terashima K."/>
            <person name="Hibbett D.S."/>
            <person name="Grigoriev I.V."/>
        </authorList>
    </citation>
    <scope>NUCLEOTIDE SEQUENCE</scope>
    <source>
        <strain evidence="1">Sp2 HRB7682 ss15</strain>
    </source>
</reference>
<reference evidence="1" key="2">
    <citation type="journal article" date="2023" name="Proc. Natl. Acad. Sci. U.S.A.">
        <title>A global phylogenomic analysis of the shiitake genus Lentinula.</title>
        <authorList>
            <person name="Sierra-Patev S."/>
            <person name="Min B."/>
            <person name="Naranjo-Ortiz M."/>
            <person name="Looney B."/>
            <person name="Konkel Z."/>
            <person name="Slot J.C."/>
            <person name="Sakamoto Y."/>
            <person name="Steenwyk J.L."/>
            <person name="Rokas A."/>
            <person name="Carro J."/>
            <person name="Camarero S."/>
            <person name="Ferreira P."/>
            <person name="Molpeceres G."/>
            <person name="Ruiz-Duenas F.J."/>
            <person name="Serrano A."/>
            <person name="Henrissat B."/>
            <person name="Drula E."/>
            <person name="Hughes K.W."/>
            <person name="Mata J.L."/>
            <person name="Ishikawa N.K."/>
            <person name="Vargas-Isla R."/>
            <person name="Ushijima S."/>
            <person name="Smith C.A."/>
            <person name="Donoghue J."/>
            <person name="Ahrendt S."/>
            <person name="Andreopoulos W."/>
            <person name="He G."/>
            <person name="LaButti K."/>
            <person name="Lipzen A."/>
            <person name="Ng V."/>
            <person name="Riley R."/>
            <person name="Sandor L."/>
            <person name="Barry K."/>
            <person name="Martinez A.T."/>
            <person name="Xiao Y."/>
            <person name="Gibbons J.G."/>
            <person name="Terashima K."/>
            <person name="Grigoriev I.V."/>
            <person name="Hibbett D."/>
        </authorList>
    </citation>
    <scope>NUCLEOTIDE SEQUENCE</scope>
    <source>
        <strain evidence="1">Sp2 HRB7682 ss15</strain>
    </source>
</reference>
<proteinExistence type="predicted"/>
<comment type="caution">
    <text evidence="1">The sequence shown here is derived from an EMBL/GenBank/DDBJ whole genome shotgun (WGS) entry which is preliminary data.</text>
</comment>
<organism evidence="1 2">
    <name type="scientific">Lentinula lateritia</name>
    <dbReference type="NCBI Taxonomy" id="40482"/>
    <lineage>
        <taxon>Eukaryota</taxon>
        <taxon>Fungi</taxon>
        <taxon>Dikarya</taxon>
        <taxon>Basidiomycota</taxon>
        <taxon>Agaricomycotina</taxon>
        <taxon>Agaricomycetes</taxon>
        <taxon>Agaricomycetidae</taxon>
        <taxon>Agaricales</taxon>
        <taxon>Marasmiineae</taxon>
        <taxon>Omphalotaceae</taxon>
        <taxon>Lentinula</taxon>
    </lineage>
</organism>
<gene>
    <name evidence="1" type="ORF">C8J55DRAFT_504414</name>
</gene>
<name>A0A9W9AY18_9AGAR</name>
<sequence length="89" mass="9709">MRLTYSTSRRHPIVRPNVLVIASLATSLAGVKTGGGGKLYTMAQNMHLIFYISKVCATYIHTCAKDARKIVGRNPCGRGRKNQLAGYGK</sequence>
<dbReference type="Proteomes" id="UP001150238">
    <property type="component" value="Unassembled WGS sequence"/>
</dbReference>
<dbReference type="AlphaFoldDB" id="A0A9W9AY18"/>
<protein>
    <submittedName>
        <fullName evidence="1">Uncharacterized protein</fullName>
    </submittedName>
</protein>
<accession>A0A9W9AY18</accession>
<dbReference type="EMBL" id="JANVFS010000006">
    <property type="protein sequence ID" value="KAJ4491529.1"/>
    <property type="molecule type" value="Genomic_DNA"/>
</dbReference>
<evidence type="ECO:0000313" key="2">
    <source>
        <dbReference type="Proteomes" id="UP001150238"/>
    </source>
</evidence>